<accession>A0A9Q1JTY2</accession>
<evidence type="ECO:0000313" key="1">
    <source>
        <dbReference type="EMBL" id="KAJ8431000.1"/>
    </source>
</evidence>
<organism evidence="1 2">
    <name type="scientific">Carnegiea gigantea</name>
    <dbReference type="NCBI Taxonomy" id="171969"/>
    <lineage>
        <taxon>Eukaryota</taxon>
        <taxon>Viridiplantae</taxon>
        <taxon>Streptophyta</taxon>
        <taxon>Embryophyta</taxon>
        <taxon>Tracheophyta</taxon>
        <taxon>Spermatophyta</taxon>
        <taxon>Magnoliopsida</taxon>
        <taxon>eudicotyledons</taxon>
        <taxon>Gunneridae</taxon>
        <taxon>Pentapetalae</taxon>
        <taxon>Caryophyllales</taxon>
        <taxon>Cactineae</taxon>
        <taxon>Cactaceae</taxon>
        <taxon>Cactoideae</taxon>
        <taxon>Echinocereeae</taxon>
        <taxon>Carnegiea</taxon>
    </lineage>
</organism>
<reference evidence="1" key="1">
    <citation type="submission" date="2022-04" db="EMBL/GenBank/DDBJ databases">
        <title>Carnegiea gigantea Genome sequencing and assembly v2.</title>
        <authorList>
            <person name="Copetti D."/>
            <person name="Sanderson M.J."/>
            <person name="Burquez A."/>
            <person name="Wojciechowski M.F."/>
        </authorList>
    </citation>
    <scope>NUCLEOTIDE SEQUENCE</scope>
    <source>
        <strain evidence="1">SGP5-SGP5p</strain>
        <tissue evidence="1">Aerial part</tissue>
    </source>
</reference>
<comment type="caution">
    <text evidence="1">The sequence shown here is derived from an EMBL/GenBank/DDBJ whole genome shotgun (WGS) entry which is preliminary data.</text>
</comment>
<protein>
    <submittedName>
        <fullName evidence="1">Uncharacterized protein</fullName>
    </submittedName>
</protein>
<sequence>MVFTHSLKTDEMALYVLENFEWDRREVVVTPLPLLYDYKDLCPDFNLAAAEEASRDLFLLEISQVVFCAMLLNDAVKLGVLRGGMIEIMELALVELRWSTFKECVWCNRATSYKPTGQRQTVIRKRVRGLAMRSPPGDDGNEVRNKFSRERVSTLFCNMVFSGFLSTEQAVDYIRETFKWHLRGSRALLDRFPRTIMIFACTLTLPWLKKLSGIPAFPR</sequence>
<name>A0A9Q1JTY2_9CARY</name>
<proteinExistence type="predicted"/>
<keyword evidence="2" id="KW-1185">Reference proteome</keyword>
<dbReference type="Proteomes" id="UP001153076">
    <property type="component" value="Unassembled WGS sequence"/>
</dbReference>
<gene>
    <name evidence="1" type="ORF">Cgig2_025682</name>
</gene>
<dbReference type="AlphaFoldDB" id="A0A9Q1JTY2"/>
<dbReference type="EMBL" id="JAKOGI010000733">
    <property type="protein sequence ID" value="KAJ8431000.1"/>
    <property type="molecule type" value="Genomic_DNA"/>
</dbReference>
<evidence type="ECO:0000313" key="2">
    <source>
        <dbReference type="Proteomes" id="UP001153076"/>
    </source>
</evidence>